<evidence type="ECO:0000256" key="2">
    <source>
        <dbReference type="ARBA" id="ARBA00022527"/>
    </source>
</evidence>
<feature type="compositionally biased region" description="Gly residues" evidence="8">
    <location>
        <begin position="285"/>
        <end position="304"/>
    </location>
</feature>
<comment type="caution">
    <text evidence="10">The sequence shown here is derived from an EMBL/GenBank/DDBJ whole genome shotgun (WGS) entry which is preliminary data.</text>
</comment>
<dbReference type="InterPro" id="IPR000719">
    <property type="entry name" value="Prot_kinase_dom"/>
</dbReference>
<keyword evidence="4 7" id="KW-0547">Nucleotide-binding</keyword>
<dbReference type="SMART" id="SM00220">
    <property type="entry name" value="S_TKc"/>
    <property type="match status" value="1"/>
</dbReference>
<organism evidence="10 11">
    <name type="scientific">Streptomyces cacaoi</name>
    <dbReference type="NCBI Taxonomy" id="1898"/>
    <lineage>
        <taxon>Bacteria</taxon>
        <taxon>Bacillati</taxon>
        <taxon>Actinomycetota</taxon>
        <taxon>Actinomycetes</taxon>
        <taxon>Kitasatosporales</taxon>
        <taxon>Streptomycetaceae</taxon>
        <taxon>Streptomyces</taxon>
    </lineage>
</organism>
<evidence type="ECO:0000256" key="8">
    <source>
        <dbReference type="SAM" id="MobiDB-lite"/>
    </source>
</evidence>
<keyword evidence="11" id="KW-1185">Reference proteome</keyword>
<keyword evidence="6 7" id="KW-0067">ATP-binding</keyword>
<feature type="compositionally biased region" description="Gly residues" evidence="8">
    <location>
        <begin position="338"/>
        <end position="350"/>
    </location>
</feature>
<keyword evidence="2" id="KW-0723">Serine/threonine-protein kinase</keyword>
<keyword evidence="3" id="KW-0808">Transferase</keyword>
<dbReference type="InterPro" id="IPR017441">
    <property type="entry name" value="Protein_kinase_ATP_BS"/>
</dbReference>
<dbReference type="PANTHER" id="PTHR43289">
    <property type="entry name" value="MITOGEN-ACTIVATED PROTEIN KINASE KINASE KINASE 20-RELATED"/>
    <property type="match status" value="1"/>
</dbReference>
<evidence type="ECO:0000313" key="10">
    <source>
        <dbReference type="EMBL" id="GEB53639.1"/>
    </source>
</evidence>
<dbReference type="Pfam" id="PF00069">
    <property type="entry name" value="Pkinase"/>
    <property type="match status" value="1"/>
</dbReference>
<evidence type="ECO:0000256" key="4">
    <source>
        <dbReference type="ARBA" id="ARBA00022741"/>
    </source>
</evidence>
<feature type="region of interest" description="Disordered" evidence="8">
    <location>
        <begin position="269"/>
        <end position="356"/>
    </location>
</feature>
<feature type="domain" description="Protein kinase" evidence="9">
    <location>
        <begin position="14"/>
        <end position="272"/>
    </location>
</feature>
<dbReference type="EMBL" id="BJMM01000057">
    <property type="protein sequence ID" value="GEB53639.1"/>
    <property type="molecule type" value="Genomic_DNA"/>
</dbReference>
<evidence type="ECO:0000259" key="9">
    <source>
        <dbReference type="PROSITE" id="PS50011"/>
    </source>
</evidence>
<evidence type="ECO:0000313" key="11">
    <source>
        <dbReference type="Proteomes" id="UP000319210"/>
    </source>
</evidence>
<proteinExistence type="predicted"/>
<feature type="compositionally biased region" description="Low complexity" evidence="8">
    <location>
        <begin position="326"/>
        <end position="337"/>
    </location>
</feature>
<gene>
    <name evidence="10" type="ORF">SCA03_61900</name>
</gene>
<evidence type="ECO:0000256" key="7">
    <source>
        <dbReference type="PROSITE-ProRule" id="PRU10141"/>
    </source>
</evidence>
<dbReference type="RefSeq" id="WP_141275770.1">
    <property type="nucleotide sequence ID" value="NZ_BJMM01000057.1"/>
</dbReference>
<dbReference type="EC" id="2.7.11.1" evidence="1"/>
<dbReference type="CDD" id="cd14014">
    <property type="entry name" value="STKc_PknB_like"/>
    <property type="match status" value="1"/>
</dbReference>
<sequence>MSGSGEARIVAERYLLLERLGRGGMGTVWRATDQVLGRTVAVKEVHLGGGGEGVATQVQRAHREARAIAGLSHPGVINIYDLVADDSGLWLVMELVDGPSLADHVARDGVLAPSTVAGIGRQLLAALEAVHATGALHRDIKPGNVLLRRDGRVVLCDFGIAALAGTAPLTTDGGVVGSLEYIAPERLRGQPAGPASDLFSLGCTLCALLSGSSPFARPEAAAVLHAVAYEEAVLPAAAGPLGPVLAALLSKDPAARPSVAETVRMLESGPTVPAVPAVPARDAAGPGGAAGGAGAAGGPSGAGAPGRSEGSDVREPDVQGPGVQAPGGRAPGVRGDAGAPGGPGAPGVAGGKSSRRRRRPVLLAAAALLAVGAVTAGLLASRATSGAGEDGGTGAAPSGRPSAGQGGPGPGRNPSTDGGDPAAASLHRVDAAMPVPGAGNPRAPGRYWLFGGTSYLRARIAPSADVVRERLTVLKPLDSWRASIGKLPAFRDGIDAVLRVPGHRTEYWVFAGARYLRLRVADNGAYDDTLVVGPAPISDWDGAFEGLPGEGIDAVMPVPDDPEQVWVFSGDRYVRTRLDGEQPGGKVEVGPSRVDSWKNTFGRVPGFRTGIDEAMPVPGKPNQFWVFAGSRYMRIGVTDGEYADTLLQGPRPLDI</sequence>
<keyword evidence="5" id="KW-0418">Kinase</keyword>
<dbReference type="Gene3D" id="2.110.10.10">
    <property type="entry name" value="Hemopexin-like domain"/>
    <property type="match status" value="1"/>
</dbReference>
<dbReference type="PROSITE" id="PS00107">
    <property type="entry name" value="PROTEIN_KINASE_ATP"/>
    <property type="match status" value="1"/>
</dbReference>
<reference evidence="10 11" key="1">
    <citation type="submission" date="2019-06" db="EMBL/GenBank/DDBJ databases">
        <title>Whole genome shotgun sequence of Streptomyces cacaoi subsp. cacaoi NBRC 12748.</title>
        <authorList>
            <person name="Hosoyama A."/>
            <person name="Uohara A."/>
            <person name="Ohji S."/>
            <person name="Ichikawa N."/>
        </authorList>
    </citation>
    <scope>NUCLEOTIDE SEQUENCE [LARGE SCALE GENOMIC DNA]</scope>
    <source>
        <strain evidence="10 11">NBRC 12748</strain>
    </source>
</reference>
<dbReference type="SUPFAM" id="SSF50923">
    <property type="entry name" value="Hemopexin-like domain"/>
    <property type="match status" value="1"/>
</dbReference>
<protein>
    <recommendedName>
        <fullName evidence="1">non-specific serine/threonine protein kinase</fullName>
        <ecNumber evidence="1">2.7.11.1</ecNumber>
    </recommendedName>
</protein>
<evidence type="ECO:0000256" key="5">
    <source>
        <dbReference type="ARBA" id="ARBA00022777"/>
    </source>
</evidence>
<dbReference type="Gene3D" id="1.10.510.10">
    <property type="entry name" value="Transferase(Phosphotransferase) domain 1"/>
    <property type="match status" value="1"/>
</dbReference>
<dbReference type="SUPFAM" id="SSF56112">
    <property type="entry name" value="Protein kinase-like (PK-like)"/>
    <property type="match status" value="1"/>
</dbReference>
<dbReference type="Gene3D" id="3.30.200.20">
    <property type="entry name" value="Phosphorylase Kinase, domain 1"/>
    <property type="match status" value="1"/>
</dbReference>
<dbReference type="InterPro" id="IPR036375">
    <property type="entry name" value="Hemopexin-like_dom_sf"/>
</dbReference>
<feature type="region of interest" description="Disordered" evidence="8">
    <location>
        <begin position="384"/>
        <end position="423"/>
    </location>
</feature>
<dbReference type="PANTHER" id="PTHR43289:SF6">
    <property type="entry name" value="SERINE_THREONINE-PROTEIN KINASE NEKL-3"/>
    <property type="match status" value="1"/>
</dbReference>
<feature type="binding site" evidence="7">
    <location>
        <position position="43"/>
    </location>
    <ligand>
        <name>ATP</name>
        <dbReference type="ChEBI" id="CHEBI:30616"/>
    </ligand>
</feature>
<dbReference type="Proteomes" id="UP000319210">
    <property type="component" value="Unassembled WGS sequence"/>
</dbReference>
<dbReference type="AlphaFoldDB" id="A0A4Y3R8E5"/>
<dbReference type="InterPro" id="IPR011009">
    <property type="entry name" value="Kinase-like_dom_sf"/>
</dbReference>
<feature type="compositionally biased region" description="Low complexity" evidence="8">
    <location>
        <begin position="269"/>
        <end position="284"/>
    </location>
</feature>
<accession>A0A4Y3R8E5</accession>
<dbReference type="GO" id="GO:0005524">
    <property type="term" value="F:ATP binding"/>
    <property type="evidence" value="ECO:0007669"/>
    <property type="project" value="UniProtKB-UniRule"/>
</dbReference>
<dbReference type="OrthoDB" id="9762169at2"/>
<evidence type="ECO:0000256" key="1">
    <source>
        <dbReference type="ARBA" id="ARBA00012513"/>
    </source>
</evidence>
<evidence type="ECO:0000256" key="3">
    <source>
        <dbReference type="ARBA" id="ARBA00022679"/>
    </source>
</evidence>
<dbReference type="PROSITE" id="PS50011">
    <property type="entry name" value="PROTEIN_KINASE_DOM"/>
    <property type="match status" value="1"/>
</dbReference>
<dbReference type="GO" id="GO:0004674">
    <property type="term" value="F:protein serine/threonine kinase activity"/>
    <property type="evidence" value="ECO:0007669"/>
    <property type="project" value="UniProtKB-KW"/>
</dbReference>
<evidence type="ECO:0000256" key="6">
    <source>
        <dbReference type="ARBA" id="ARBA00022840"/>
    </source>
</evidence>
<name>A0A4Y3R8E5_STRCI</name>